<feature type="region of interest" description="Disordered" evidence="7">
    <location>
        <begin position="118"/>
        <end position="177"/>
    </location>
</feature>
<evidence type="ECO:0000313" key="9">
    <source>
        <dbReference type="Proteomes" id="UP000029964"/>
    </source>
</evidence>
<feature type="region of interest" description="Disordered" evidence="7">
    <location>
        <begin position="1"/>
        <end position="75"/>
    </location>
</feature>
<dbReference type="AlphaFoldDB" id="A0A086SYE1"/>
<evidence type="ECO:0000256" key="3">
    <source>
        <dbReference type="ARBA" id="ARBA00022448"/>
    </source>
</evidence>
<proteinExistence type="predicted"/>
<evidence type="ECO:0000256" key="7">
    <source>
        <dbReference type="SAM" id="MobiDB-lite"/>
    </source>
</evidence>
<protein>
    <submittedName>
        <fullName evidence="8">Uncharacterized protein</fullName>
    </submittedName>
</protein>
<evidence type="ECO:0000313" key="8">
    <source>
        <dbReference type="EMBL" id="KFH42123.1"/>
    </source>
</evidence>
<keyword evidence="3" id="KW-0813">Transport</keyword>
<keyword evidence="6" id="KW-0539">Nucleus</keyword>
<feature type="compositionally biased region" description="Basic residues" evidence="7">
    <location>
        <begin position="1"/>
        <end position="15"/>
    </location>
</feature>
<comment type="subcellular location">
    <subcellularLocation>
        <location evidence="2">Cytoplasm</location>
    </subcellularLocation>
    <subcellularLocation>
        <location evidence="1">Nucleus</location>
    </subcellularLocation>
</comment>
<dbReference type="PANTHER" id="PTHR28280:SF1">
    <property type="entry name" value="SHUTTLING PRE-60S FACTOR ECM1"/>
    <property type="match status" value="1"/>
</dbReference>
<evidence type="ECO:0000256" key="4">
    <source>
        <dbReference type="ARBA" id="ARBA00022490"/>
    </source>
</evidence>
<evidence type="ECO:0000256" key="5">
    <source>
        <dbReference type="ARBA" id="ARBA00022517"/>
    </source>
</evidence>
<dbReference type="GO" id="GO:0005730">
    <property type="term" value="C:nucleolus"/>
    <property type="evidence" value="ECO:0007669"/>
    <property type="project" value="TreeGrafter"/>
</dbReference>
<dbReference type="Proteomes" id="UP000029964">
    <property type="component" value="Unassembled WGS sequence"/>
</dbReference>
<dbReference type="InterPro" id="IPR053278">
    <property type="entry name" value="Pre-60S_factor_ECM1"/>
</dbReference>
<dbReference type="PANTHER" id="PTHR28280">
    <property type="entry name" value="SHUTTLING PRE-60S FACTOR ECM1"/>
    <property type="match status" value="1"/>
</dbReference>
<evidence type="ECO:0000256" key="2">
    <source>
        <dbReference type="ARBA" id="ARBA00004496"/>
    </source>
</evidence>
<evidence type="ECO:0000256" key="1">
    <source>
        <dbReference type="ARBA" id="ARBA00004123"/>
    </source>
</evidence>
<evidence type="ECO:0000256" key="6">
    <source>
        <dbReference type="ARBA" id="ARBA00023242"/>
    </source>
</evidence>
<dbReference type="EMBL" id="JPKY01000104">
    <property type="protein sequence ID" value="KFH42123.1"/>
    <property type="molecule type" value="Genomic_DNA"/>
</dbReference>
<feature type="compositionally biased region" description="Acidic residues" evidence="7">
    <location>
        <begin position="123"/>
        <end position="142"/>
    </location>
</feature>
<keyword evidence="9" id="KW-1185">Reference proteome</keyword>
<name>A0A086SYE1_HAPC1</name>
<keyword evidence="4" id="KW-0963">Cytoplasm</keyword>
<keyword evidence="5" id="KW-0690">Ribosome biogenesis</keyword>
<dbReference type="Pfam" id="PF09135">
    <property type="entry name" value="Alb1"/>
    <property type="match status" value="1"/>
</dbReference>
<accession>A0A086SYE1</accession>
<feature type="compositionally biased region" description="Basic residues" evidence="7">
    <location>
        <begin position="54"/>
        <end position="71"/>
    </location>
</feature>
<dbReference type="GO" id="GO:0030687">
    <property type="term" value="C:preribosome, large subunit precursor"/>
    <property type="evidence" value="ECO:0007669"/>
    <property type="project" value="TreeGrafter"/>
</dbReference>
<dbReference type="OrthoDB" id="5304887at2759"/>
<comment type="caution">
    <text evidence="8">The sequence shown here is derived from an EMBL/GenBank/DDBJ whole genome shotgun (WGS) entry which is preliminary data.</text>
</comment>
<dbReference type="InterPro" id="IPR022784">
    <property type="entry name" value="Ribosome_bgen_Alb1"/>
</dbReference>
<reference evidence="9" key="1">
    <citation type="journal article" date="2014" name="Genome Announc.">
        <title>Genome sequence and annotation of Acremonium chrysogenum, producer of the beta-lactam antibiotic cephalosporin C.</title>
        <authorList>
            <person name="Terfehr D."/>
            <person name="Dahlmann T.A."/>
            <person name="Specht T."/>
            <person name="Zadra I."/>
            <person name="Kuernsteiner H."/>
            <person name="Kueck U."/>
        </authorList>
    </citation>
    <scope>NUCLEOTIDE SEQUENCE [LARGE SCALE GENOMIC DNA]</scope>
    <source>
        <strain evidence="9">ATCC 11550 / CBS 779.69 / DSM 880 / IAM 14645 / JCM 23072 / IMI 49137</strain>
    </source>
</reference>
<feature type="compositionally biased region" description="Basic and acidic residues" evidence="7">
    <location>
        <begin position="23"/>
        <end position="32"/>
    </location>
</feature>
<dbReference type="GO" id="GO:0005737">
    <property type="term" value="C:cytoplasm"/>
    <property type="evidence" value="ECO:0007669"/>
    <property type="project" value="UniProtKB-SubCell"/>
</dbReference>
<organism evidence="8 9">
    <name type="scientific">Hapsidospora chrysogenum (strain ATCC 11550 / CBS 779.69 / DSM 880 / IAM 14645 / JCM 23072 / IMI 49137)</name>
    <name type="common">Acremonium chrysogenum</name>
    <dbReference type="NCBI Taxonomy" id="857340"/>
    <lineage>
        <taxon>Eukaryota</taxon>
        <taxon>Fungi</taxon>
        <taxon>Dikarya</taxon>
        <taxon>Ascomycota</taxon>
        <taxon>Pezizomycotina</taxon>
        <taxon>Sordariomycetes</taxon>
        <taxon>Hypocreomycetidae</taxon>
        <taxon>Hypocreales</taxon>
        <taxon>Bionectriaceae</taxon>
        <taxon>Hapsidospora</taxon>
    </lineage>
</organism>
<dbReference type="GO" id="GO:0000055">
    <property type="term" value="P:ribosomal large subunit export from nucleus"/>
    <property type="evidence" value="ECO:0007669"/>
    <property type="project" value="TreeGrafter"/>
</dbReference>
<sequence length="177" mass="19158">MAKSRAPSKHSRAARRATSPGIDTDKSLKDVKPPSSGTQRPSVLAVHQSAGVQKKTKKKGHMTAKMRKRHERGLQMAEAVAERTFKKVERSKGREKTVLSRRKEWEKINKDAVSFSVLADAQGSEDDDDAGEDKEEMVEDAGAEAKGAGGATAEQASVVEEPGADGFITVDDDEEIL</sequence>
<dbReference type="HOGENOM" id="CLU_085138_1_0_1"/>
<gene>
    <name evidence="8" type="ORF">ACRE_071710</name>
</gene>